<dbReference type="PANTHER" id="PTHR46401">
    <property type="entry name" value="GLYCOSYLTRANSFERASE WBBK-RELATED"/>
    <property type="match status" value="1"/>
</dbReference>
<organism evidence="3 4">
    <name type="scientific">Immundisolibacter cernigliae</name>
    <dbReference type="NCBI Taxonomy" id="1810504"/>
    <lineage>
        <taxon>Bacteria</taxon>
        <taxon>Pseudomonadati</taxon>
        <taxon>Pseudomonadota</taxon>
        <taxon>Gammaproteobacteria</taxon>
        <taxon>Immundisolibacterales</taxon>
        <taxon>Immundisolibacteraceae</taxon>
        <taxon>Immundisolibacter</taxon>
    </lineage>
</organism>
<evidence type="ECO:0000313" key="4">
    <source>
        <dbReference type="Proteomes" id="UP000092952"/>
    </source>
</evidence>
<feature type="domain" description="Glycosyltransferase subfamily 4-like N-terminal" evidence="2">
    <location>
        <begin position="4"/>
        <end position="82"/>
    </location>
</feature>
<reference evidence="4" key="1">
    <citation type="submission" date="2016-03" db="EMBL/GenBank/DDBJ databases">
        <title>Complete genome sequence of Solimmundus cernigliae, representing a novel lineage of polycyclic aromatic hydrocarbon degraders within the Gammaproteobacteria.</title>
        <authorList>
            <person name="Singleton D.R."/>
            <person name="Dickey A.N."/>
            <person name="Scholl E.H."/>
            <person name="Wright F.A."/>
            <person name="Aitken M.D."/>
        </authorList>
    </citation>
    <scope>NUCLEOTIDE SEQUENCE [LARGE SCALE GENOMIC DNA]</scope>
    <source>
        <strain evidence="4">TR3.2</strain>
    </source>
</reference>
<name>A0A1B1YRZ3_9GAMM</name>
<keyword evidence="1" id="KW-0808">Transferase</keyword>
<dbReference type="CDD" id="cd03801">
    <property type="entry name" value="GT4_PimA-like"/>
    <property type="match status" value="1"/>
</dbReference>
<dbReference type="EMBL" id="CP014671">
    <property type="protein sequence ID" value="ANX03469.1"/>
    <property type="molecule type" value="Genomic_DNA"/>
</dbReference>
<dbReference type="STRING" id="1810504.PG2T_04195"/>
<dbReference type="PANTHER" id="PTHR46401:SF2">
    <property type="entry name" value="GLYCOSYLTRANSFERASE WBBK-RELATED"/>
    <property type="match status" value="1"/>
</dbReference>
<dbReference type="GO" id="GO:0016757">
    <property type="term" value="F:glycosyltransferase activity"/>
    <property type="evidence" value="ECO:0007669"/>
    <property type="project" value="TreeGrafter"/>
</dbReference>
<dbReference type="GO" id="GO:0009103">
    <property type="term" value="P:lipopolysaccharide biosynthetic process"/>
    <property type="evidence" value="ECO:0007669"/>
    <property type="project" value="TreeGrafter"/>
</dbReference>
<dbReference type="AlphaFoldDB" id="A0A1B1YRZ3"/>
<dbReference type="InParanoid" id="A0A1B1YRZ3"/>
<dbReference type="KEGG" id="gbi:PG2T_04195"/>
<dbReference type="Gene3D" id="3.40.50.2000">
    <property type="entry name" value="Glycogen Phosphorylase B"/>
    <property type="match status" value="2"/>
</dbReference>
<keyword evidence="4" id="KW-1185">Reference proteome</keyword>
<dbReference type="Pfam" id="PF13439">
    <property type="entry name" value="Glyco_transf_4"/>
    <property type="match status" value="1"/>
</dbReference>
<evidence type="ECO:0000313" key="3">
    <source>
        <dbReference type="EMBL" id="ANX03469.1"/>
    </source>
</evidence>
<dbReference type="SUPFAM" id="SSF53756">
    <property type="entry name" value="UDP-Glycosyltransferase/glycogen phosphorylase"/>
    <property type="match status" value="1"/>
</dbReference>
<gene>
    <name evidence="3" type="ORF">PG2T_04195</name>
</gene>
<dbReference type="InterPro" id="IPR028098">
    <property type="entry name" value="Glyco_trans_4-like_N"/>
</dbReference>
<proteinExistence type="predicted"/>
<accession>A0A1B1YRZ3</accession>
<evidence type="ECO:0000256" key="1">
    <source>
        <dbReference type="ARBA" id="ARBA00022679"/>
    </source>
</evidence>
<evidence type="ECO:0000259" key="2">
    <source>
        <dbReference type="Pfam" id="PF13439"/>
    </source>
</evidence>
<protein>
    <recommendedName>
        <fullName evidence="2">Glycosyltransferase subfamily 4-like N-terminal domain-containing protein</fullName>
    </recommendedName>
</protein>
<dbReference type="Proteomes" id="UP000092952">
    <property type="component" value="Chromosome"/>
</dbReference>
<dbReference type="Pfam" id="PF13692">
    <property type="entry name" value="Glyco_trans_1_4"/>
    <property type="match status" value="1"/>
</dbReference>
<sequence>MCPRRTPLVITFHNYVLDRVMRRYSSAVQRLHYATDLRLYTRMALRRAAAVTAVSNFTARLVREDLRFAGPIEVIPNGVDVGRFRPGDAPPQDGPLRVLFSGNLTRRKGADLLPEIARLAGPDVQIHYTTGARAGIGDPRWAGLHPQGRVPHDQMPTLYRRFDALLLPTVREGMSLALLEAMASGLVVVASDAASNPELIEPRAGGLLCPVGEPEAYADALRTLAADRERVRRMGQHNRQVVESRYTLERMVAGYLAVFERVLGKPVPLRGEARL</sequence>